<dbReference type="InterPro" id="IPR052528">
    <property type="entry name" value="Sugar_transport-like"/>
</dbReference>
<dbReference type="Proteomes" id="UP000034607">
    <property type="component" value="Unassembled WGS sequence"/>
</dbReference>
<evidence type="ECO:0000313" key="2">
    <source>
        <dbReference type="EMBL" id="KKU55202.1"/>
    </source>
</evidence>
<keyword evidence="1" id="KW-0472">Membrane</keyword>
<name>A0A0G1RDM8_9BACT</name>
<feature type="transmembrane region" description="Helical" evidence="1">
    <location>
        <begin position="228"/>
        <end position="250"/>
    </location>
</feature>
<organism evidence="2 3">
    <name type="scientific">Candidatus Amesbacteria bacterium GW2011_GWA2_47_11</name>
    <dbReference type="NCBI Taxonomy" id="1618357"/>
    <lineage>
        <taxon>Bacteria</taxon>
        <taxon>Candidatus Amesiibacteriota</taxon>
    </lineage>
</organism>
<dbReference type="GO" id="GO:0022857">
    <property type="term" value="F:transmembrane transporter activity"/>
    <property type="evidence" value="ECO:0007669"/>
    <property type="project" value="InterPro"/>
</dbReference>
<feature type="transmembrane region" description="Helical" evidence="1">
    <location>
        <begin position="360"/>
        <end position="393"/>
    </location>
</feature>
<gene>
    <name evidence="2" type="ORF">UX78_C0024G0011</name>
</gene>
<accession>A0A0G1RDM8</accession>
<sequence length="404" mass="45707">MIFMYMHTYASLFRLPHHKSEYLSLLYIVAVIRTFVFLLLGLFLPILILNIFLKQGFNEKSALLLVVFAFLSLQITHGFLVTLVSKINARFGTKAGFLIGQFFLTVFLFMLFYQQSTLFVFLNFVLWGIAASFYWISYHTFFLEVGKQKKFGEQLGFLAMLGISTGLIAPILAGLIITGFGFTTLLVICLILILLTMTFLIFVNDTEKLESVIFLDVKKEILVKKRDFISFVGAGGEEIIYSVAWPLLLFTIFQNYIGVGIVASAVVLTAGITALFAGKLSDRMEKNKIEKIGSAGVAISFIGRVFLQTPIFLYIIDSLYKILSNFFYLPLNALAYTHAMDGHKTKYVVFRETGYKVGNILGLAGFLLILIMGFPFWWVFIFAAIFSLLPMLIKEQPEKTEESR</sequence>
<dbReference type="PANTHER" id="PTHR23526">
    <property type="entry name" value="INTEGRAL MEMBRANE TRANSPORT PROTEIN-RELATED"/>
    <property type="match status" value="1"/>
</dbReference>
<dbReference type="Gene3D" id="1.20.1250.20">
    <property type="entry name" value="MFS general substrate transporter like domains"/>
    <property type="match status" value="2"/>
</dbReference>
<evidence type="ECO:0000313" key="3">
    <source>
        <dbReference type="Proteomes" id="UP000034607"/>
    </source>
</evidence>
<reference evidence="2 3" key="1">
    <citation type="journal article" date="2015" name="Nature">
        <title>rRNA introns, odd ribosomes, and small enigmatic genomes across a large radiation of phyla.</title>
        <authorList>
            <person name="Brown C.T."/>
            <person name="Hug L.A."/>
            <person name="Thomas B.C."/>
            <person name="Sharon I."/>
            <person name="Castelle C.J."/>
            <person name="Singh A."/>
            <person name="Wilkins M.J."/>
            <person name="Williams K.H."/>
            <person name="Banfield J.F."/>
        </authorList>
    </citation>
    <scope>NUCLEOTIDE SEQUENCE [LARGE SCALE GENOMIC DNA]</scope>
</reference>
<dbReference type="InterPro" id="IPR036259">
    <property type="entry name" value="MFS_trans_sf"/>
</dbReference>
<dbReference type="SUPFAM" id="SSF103473">
    <property type="entry name" value="MFS general substrate transporter"/>
    <property type="match status" value="2"/>
</dbReference>
<feature type="transmembrane region" description="Helical" evidence="1">
    <location>
        <begin position="95"/>
        <end position="113"/>
    </location>
</feature>
<dbReference type="InterPro" id="IPR011701">
    <property type="entry name" value="MFS"/>
</dbReference>
<feature type="transmembrane region" description="Helical" evidence="1">
    <location>
        <begin position="61"/>
        <end position="83"/>
    </location>
</feature>
<dbReference type="AlphaFoldDB" id="A0A0G1RDM8"/>
<comment type="caution">
    <text evidence="2">The sequence shown here is derived from an EMBL/GenBank/DDBJ whole genome shotgun (WGS) entry which is preliminary data.</text>
</comment>
<keyword evidence="1" id="KW-1133">Transmembrane helix</keyword>
<dbReference type="EMBL" id="LCNM01000024">
    <property type="protein sequence ID" value="KKU55202.1"/>
    <property type="molecule type" value="Genomic_DNA"/>
</dbReference>
<feature type="transmembrane region" description="Helical" evidence="1">
    <location>
        <begin position="256"/>
        <end position="280"/>
    </location>
</feature>
<evidence type="ECO:0008006" key="4">
    <source>
        <dbReference type="Google" id="ProtNLM"/>
    </source>
</evidence>
<keyword evidence="1" id="KW-0812">Transmembrane</keyword>
<feature type="transmembrane region" description="Helical" evidence="1">
    <location>
        <begin position="183"/>
        <end position="203"/>
    </location>
</feature>
<dbReference type="PANTHER" id="PTHR23526:SF2">
    <property type="entry name" value="MAJOR FACILITATOR SUPERFAMILY (MFS) PROFILE DOMAIN-CONTAINING PROTEIN"/>
    <property type="match status" value="1"/>
</dbReference>
<protein>
    <recommendedName>
        <fullName evidence="4">Major facilitator superfamily (MFS) profile domain-containing protein</fullName>
    </recommendedName>
</protein>
<feature type="transmembrane region" description="Helical" evidence="1">
    <location>
        <begin position="119"/>
        <end position="143"/>
    </location>
</feature>
<feature type="transmembrane region" description="Helical" evidence="1">
    <location>
        <begin position="21"/>
        <end position="49"/>
    </location>
</feature>
<dbReference type="Pfam" id="PF07690">
    <property type="entry name" value="MFS_1"/>
    <property type="match status" value="2"/>
</dbReference>
<evidence type="ECO:0000256" key="1">
    <source>
        <dbReference type="SAM" id="Phobius"/>
    </source>
</evidence>
<feature type="transmembrane region" description="Helical" evidence="1">
    <location>
        <begin position="155"/>
        <end position="177"/>
    </location>
</feature>
<proteinExistence type="predicted"/>